<keyword evidence="3" id="KW-1185">Reference proteome</keyword>
<gene>
    <name evidence="2" type="ORF">BIW11_09826</name>
</gene>
<sequence>MDASRLRQMQRHPRQASSDAVLLSLLSIFYGAFRSPQILGNDDDGGRRMAVAAPGATVRVEMVGVAAECALVSGGKEARRSDEAFGENTPSHARAAQVGSASSISEKQPDSRELFSRFPQRNPWTEVRFTRESDCCQPQPGWCLQPED</sequence>
<dbReference type="AlphaFoldDB" id="A0A1V9XIB3"/>
<dbReference type="Proteomes" id="UP000192247">
    <property type="component" value="Unassembled WGS sequence"/>
</dbReference>
<evidence type="ECO:0000313" key="3">
    <source>
        <dbReference type="Proteomes" id="UP000192247"/>
    </source>
</evidence>
<dbReference type="EMBL" id="MNPL01010171">
    <property type="protein sequence ID" value="OQR73290.1"/>
    <property type="molecule type" value="Genomic_DNA"/>
</dbReference>
<name>A0A1V9XIB3_9ACAR</name>
<evidence type="ECO:0000313" key="2">
    <source>
        <dbReference type="EMBL" id="OQR73290.1"/>
    </source>
</evidence>
<feature type="region of interest" description="Disordered" evidence="1">
    <location>
        <begin position="75"/>
        <end position="119"/>
    </location>
</feature>
<protein>
    <submittedName>
        <fullName evidence="2">Uncharacterized protein</fullName>
    </submittedName>
</protein>
<accession>A0A1V9XIB3</accession>
<dbReference type="InParanoid" id="A0A1V9XIB3"/>
<evidence type="ECO:0000256" key="1">
    <source>
        <dbReference type="SAM" id="MobiDB-lite"/>
    </source>
</evidence>
<proteinExistence type="predicted"/>
<comment type="caution">
    <text evidence="2">The sequence shown here is derived from an EMBL/GenBank/DDBJ whole genome shotgun (WGS) entry which is preliminary data.</text>
</comment>
<organism evidence="2 3">
    <name type="scientific">Tropilaelaps mercedesae</name>
    <dbReference type="NCBI Taxonomy" id="418985"/>
    <lineage>
        <taxon>Eukaryota</taxon>
        <taxon>Metazoa</taxon>
        <taxon>Ecdysozoa</taxon>
        <taxon>Arthropoda</taxon>
        <taxon>Chelicerata</taxon>
        <taxon>Arachnida</taxon>
        <taxon>Acari</taxon>
        <taxon>Parasitiformes</taxon>
        <taxon>Mesostigmata</taxon>
        <taxon>Gamasina</taxon>
        <taxon>Dermanyssoidea</taxon>
        <taxon>Laelapidae</taxon>
        <taxon>Tropilaelaps</taxon>
    </lineage>
</organism>
<reference evidence="2 3" key="1">
    <citation type="journal article" date="2017" name="Gigascience">
        <title>Draft genome of the honey bee ectoparasitic mite, Tropilaelaps mercedesae, is shaped by the parasitic life history.</title>
        <authorList>
            <person name="Dong X."/>
            <person name="Armstrong S.D."/>
            <person name="Xia D."/>
            <person name="Makepeace B.L."/>
            <person name="Darby A.C."/>
            <person name="Kadowaki T."/>
        </authorList>
    </citation>
    <scope>NUCLEOTIDE SEQUENCE [LARGE SCALE GENOMIC DNA]</scope>
    <source>
        <strain evidence="2">Wuxi-XJTLU</strain>
    </source>
</reference>